<evidence type="ECO:0000256" key="1">
    <source>
        <dbReference type="SAM" id="MobiDB-lite"/>
    </source>
</evidence>
<dbReference type="EMBL" id="FOEC01000002">
    <property type="protein sequence ID" value="SEO55123.1"/>
    <property type="molecule type" value="Genomic_DNA"/>
</dbReference>
<keyword evidence="2" id="KW-1133">Transmembrane helix</keyword>
<dbReference type="OrthoDB" id="2004788at2"/>
<feature type="region of interest" description="Disordered" evidence="1">
    <location>
        <begin position="37"/>
        <end position="99"/>
    </location>
</feature>
<sequence length="487" mass="51349">MDEGKDRRVRALQELLASGVLTQVEYDEKIALLQQTEDAASGKDKPLATDVDESPQVLASEHDSDFDAPSDGEASPMSENSDAPAAVDPSRDSKKPSSSFPTWAAVAIAGTILVVMVIVALFLRGGGTTSSGSASLTAVTSTHTVTEANATFSVPDGFSKSYSSYTADGKTSAGRIYVSVDNPAVDADYLVEGWFDEPSSSKSDSGSSAAKHSYRNEGKAYSGVYCIHYAYDTAKTPEEFVVVFGDGDNNFYYIVLSGFEDSFYKEFVQSISISGSGGASSSSNSARSSSSSGRSSAGSSGSTGTSFVSTLGGLGAFEPQTIEGSGDDVIDVPCAGKPCLMAFSNSGSSNFIVHTLDASGDSVDGLINEIGPYEGTVTDYERYEKVTQLEIQSSGKWSVTFAPMKNMVRATNGAQFDGDDVVYIDEGGITKLSFTHDGDDNFIVHAIGLKKSDHLVNEIGSYSGTKSWNESKSFLIVNADGNWTVSW</sequence>
<dbReference type="STRING" id="79604.AAY81_08600"/>
<keyword evidence="2" id="KW-0472">Membrane</keyword>
<keyword evidence="4" id="KW-1185">Reference proteome</keyword>
<organism evidence="3 4">
    <name type="scientific">Denitrobacterium detoxificans</name>
    <dbReference type="NCBI Taxonomy" id="79604"/>
    <lineage>
        <taxon>Bacteria</taxon>
        <taxon>Bacillati</taxon>
        <taxon>Actinomycetota</taxon>
        <taxon>Coriobacteriia</taxon>
        <taxon>Eggerthellales</taxon>
        <taxon>Eggerthellaceae</taxon>
        <taxon>Denitrobacterium</taxon>
    </lineage>
</organism>
<name>A0A172RZJ6_9ACTN</name>
<dbReference type="AlphaFoldDB" id="A0A172RZJ6"/>
<reference evidence="4" key="1">
    <citation type="submission" date="2016-10" db="EMBL/GenBank/DDBJ databases">
        <authorList>
            <person name="Varghese N."/>
        </authorList>
    </citation>
    <scope>NUCLEOTIDE SEQUENCE [LARGE SCALE GENOMIC DNA]</scope>
    <source>
        <strain evidence="4">DSM 21843</strain>
    </source>
</reference>
<evidence type="ECO:0008006" key="5">
    <source>
        <dbReference type="Google" id="ProtNLM"/>
    </source>
</evidence>
<dbReference type="Proteomes" id="UP000182975">
    <property type="component" value="Unassembled WGS sequence"/>
</dbReference>
<proteinExistence type="predicted"/>
<dbReference type="KEGG" id="ddt:AAY81_08600"/>
<dbReference type="RefSeq" id="WP_066664001.1">
    <property type="nucleotide sequence ID" value="NZ_CP011402.1"/>
</dbReference>
<feature type="region of interest" description="Disordered" evidence="1">
    <location>
        <begin position="275"/>
        <end position="302"/>
    </location>
</feature>
<feature type="transmembrane region" description="Helical" evidence="2">
    <location>
        <begin position="100"/>
        <end position="123"/>
    </location>
</feature>
<evidence type="ECO:0000313" key="4">
    <source>
        <dbReference type="Proteomes" id="UP000182975"/>
    </source>
</evidence>
<protein>
    <recommendedName>
        <fullName evidence="5">Short C-terminal domain-containing protein</fullName>
    </recommendedName>
</protein>
<evidence type="ECO:0000313" key="3">
    <source>
        <dbReference type="EMBL" id="SEO55123.1"/>
    </source>
</evidence>
<evidence type="ECO:0000256" key="2">
    <source>
        <dbReference type="SAM" id="Phobius"/>
    </source>
</evidence>
<dbReference type="PATRIC" id="fig|79604.3.peg.1725"/>
<gene>
    <name evidence="3" type="ORF">SAMN02910314_00535</name>
</gene>
<keyword evidence="2" id="KW-0812">Transmembrane</keyword>
<accession>A0A172RZJ6</accession>